<protein>
    <submittedName>
        <fullName evidence="2">Uncharacterized protein</fullName>
    </submittedName>
</protein>
<organism evidence="2 3">
    <name type="scientific">Burkholderia plantarii</name>
    <dbReference type="NCBI Taxonomy" id="41899"/>
    <lineage>
        <taxon>Bacteria</taxon>
        <taxon>Pseudomonadati</taxon>
        <taxon>Pseudomonadota</taxon>
        <taxon>Betaproteobacteria</taxon>
        <taxon>Burkholderiales</taxon>
        <taxon>Burkholderiaceae</taxon>
        <taxon>Burkholderia</taxon>
    </lineage>
</organism>
<feature type="region of interest" description="Disordered" evidence="1">
    <location>
        <begin position="81"/>
        <end position="101"/>
    </location>
</feature>
<reference evidence="3" key="1">
    <citation type="submission" date="2011-03" db="EMBL/GenBank/DDBJ databases">
        <authorList>
            <person name="Voget S."/>
            <person name="Streit W.R."/>
            <person name="Jaeger K.E."/>
            <person name="Daniel R."/>
        </authorList>
    </citation>
    <scope>NUCLEOTIDE SEQUENCE [LARGE SCALE GENOMIC DNA]</scope>
    <source>
        <strain evidence="3">PG1</strain>
    </source>
</reference>
<dbReference type="KEGG" id="bgp:BGL_1c26990"/>
<dbReference type="EMBL" id="CP002580">
    <property type="protein sequence ID" value="AJK47183.1"/>
    <property type="molecule type" value="Genomic_DNA"/>
</dbReference>
<proteinExistence type="predicted"/>
<dbReference type="RefSeq" id="WP_123863555.1">
    <property type="nucleotide sequence ID" value="NZ_CP002580.1"/>
</dbReference>
<evidence type="ECO:0000313" key="3">
    <source>
        <dbReference type="Proteomes" id="UP000031838"/>
    </source>
</evidence>
<keyword evidence="3" id="KW-1185">Reference proteome</keyword>
<dbReference type="AlphaFoldDB" id="A0A0B6RUV3"/>
<gene>
    <name evidence="2" type="ORF">BGL_1c26990</name>
</gene>
<accession>A0A0B6RUV3</accession>
<dbReference type="Proteomes" id="UP000031838">
    <property type="component" value="Chromosome 1"/>
</dbReference>
<evidence type="ECO:0000313" key="2">
    <source>
        <dbReference type="EMBL" id="AJK47183.1"/>
    </source>
</evidence>
<evidence type="ECO:0000256" key="1">
    <source>
        <dbReference type="SAM" id="MobiDB-lite"/>
    </source>
</evidence>
<name>A0A0B6RUV3_BURPL</name>
<reference evidence="2 3" key="2">
    <citation type="journal article" date="2016" name="Appl. Microbiol. Biotechnol.">
        <title>Mutations improving production and secretion of extracellular lipase by Burkholderia glumae PG1.</title>
        <authorList>
            <person name="Knapp A."/>
            <person name="Voget S."/>
            <person name="Gao R."/>
            <person name="Zaburannyi N."/>
            <person name="Krysciak D."/>
            <person name="Breuer M."/>
            <person name="Hauer B."/>
            <person name="Streit W.R."/>
            <person name="Muller R."/>
            <person name="Daniel R."/>
            <person name="Jaeger K.E."/>
        </authorList>
    </citation>
    <scope>NUCLEOTIDE SEQUENCE [LARGE SCALE GENOMIC DNA]</scope>
    <source>
        <strain evidence="2 3">PG1</strain>
    </source>
</reference>
<sequence length="126" mass="13509">MAVLDSTREAIPPALIAEGSGHPARDACNERYRNGCPARPIASTKNIGIAEDTRGTIDQSASIAPHSVALRHNAPLMHRHPARRASSLARTSLGGSSGMLDRHRSGPTRHFLADDFGQSIQLIKLQ</sequence>
<dbReference type="HOGENOM" id="CLU_1977379_0_0_4"/>